<evidence type="ECO:0000313" key="1">
    <source>
        <dbReference type="EMBL" id="GAB1218779.1"/>
    </source>
</evidence>
<proteinExistence type="predicted"/>
<protein>
    <submittedName>
        <fullName evidence="1">Uncharacterized protein</fullName>
    </submittedName>
</protein>
<comment type="caution">
    <text evidence="1">The sequence shown here is derived from an EMBL/GenBank/DDBJ whole genome shotgun (WGS) entry which is preliminary data.</text>
</comment>
<reference evidence="1 2" key="1">
    <citation type="journal article" date="2019" name="PLoS Negl. Trop. Dis.">
        <title>Whole genome sequencing of Entamoeba nuttalli reveals mammalian host-related molecular signatures and a novel octapeptide-repeat surface protein.</title>
        <authorList>
            <person name="Tanaka M."/>
            <person name="Makiuchi T."/>
            <person name="Komiyama T."/>
            <person name="Shiina T."/>
            <person name="Osaki K."/>
            <person name="Tachibana H."/>
        </authorList>
    </citation>
    <scope>NUCLEOTIDE SEQUENCE [LARGE SCALE GENOMIC DNA]</scope>
    <source>
        <strain evidence="1 2">P19-061405</strain>
    </source>
</reference>
<gene>
    <name evidence="1" type="ORF">ENUP19_0003G0067</name>
</gene>
<dbReference type="EMBL" id="BAAFRS010000003">
    <property type="protein sequence ID" value="GAB1218779.1"/>
    <property type="molecule type" value="Genomic_DNA"/>
</dbReference>
<keyword evidence="2" id="KW-1185">Reference proteome</keyword>
<name>A0ABQ0D7F8_9EUKA</name>
<organism evidence="1 2">
    <name type="scientific">Entamoeba nuttalli</name>
    <dbReference type="NCBI Taxonomy" id="412467"/>
    <lineage>
        <taxon>Eukaryota</taxon>
        <taxon>Amoebozoa</taxon>
        <taxon>Evosea</taxon>
        <taxon>Archamoebae</taxon>
        <taxon>Mastigamoebida</taxon>
        <taxon>Entamoebidae</taxon>
        <taxon>Entamoeba</taxon>
    </lineage>
</organism>
<accession>A0ABQ0D7F8</accession>
<sequence length="50" mass="5948">MRKRDIVVIFLQIDGMSFTEYTLYRNGITLVQFYTNLTIEHLPNIISIKQ</sequence>
<dbReference type="Proteomes" id="UP001628156">
    <property type="component" value="Unassembled WGS sequence"/>
</dbReference>
<evidence type="ECO:0000313" key="2">
    <source>
        <dbReference type="Proteomes" id="UP001628156"/>
    </source>
</evidence>